<gene>
    <name evidence="7" type="ORF">JRO89_XS04G0031300</name>
</gene>
<evidence type="ECO:0000256" key="4">
    <source>
        <dbReference type="ARBA" id="ARBA00022989"/>
    </source>
</evidence>
<dbReference type="CDD" id="cd20069">
    <property type="entry name" value="5TM_Oxa1-like"/>
    <property type="match status" value="1"/>
</dbReference>
<accession>A0ABQ8I415</accession>
<name>A0ABQ8I415_9ROSI</name>
<evidence type="ECO:0000256" key="1">
    <source>
        <dbReference type="ARBA" id="ARBA00004141"/>
    </source>
</evidence>
<dbReference type="SUPFAM" id="SSF48452">
    <property type="entry name" value="TPR-like"/>
    <property type="match status" value="1"/>
</dbReference>
<feature type="transmembrane region" description="Helical" evidence="6">
    <location>
        <begin position="131"/>
        <end position="154"/>
    </location>
</feature>
<dbReference type="PANTHER" id="PTHR12428">
    <property type="entry name" value="OXA1"/>
    <property type="match status" value="1"/>
</dbReference>
<dbReference type="Proteomes" id="UP000827721">
    <property type="component" value="Unassembled WGS sequence"/>
</dbReference>
<keyword evidence="4 6" id="KW-1133">Transmembrane helix</keyword>
<feature type="transmembrane region" description="Helical" evidence="6">
    <location>
        <begin position="200"/>
        <end position="222"/>
    </location>
</feature>
<keyword evidence="3 6" id="KW-0812">Transmembrane</keyword>
<feature type="transmembrane region" description="Helical" evidence="6">
    <location>
        <begin position="295"/>
        <end position="320"/>
    </location>
</feature>
<dbReference type="InterPro" id="IPR019734">
    <property type="entry name" value="TPR_rpt"/>
</dbReference>
<keyword evidence="5 6" id="KW-0472">Membrane</keyword>
<dbReference type="Pfam" id="PF13181">
    <property type="entry name" value="TPR_8"/>
    <property type="match status" value="1"/>
</dbReference>
<evidence type="ECO:0000313" key="7">
    <source>
        <dbReference type="EMBL" id="KAH7571378.1"/>
    </source>
</evidence>
<evidence type="ECO:0000256" key="3">
    <source>
        <dbReference type="ARBA" id="ARBA00022692"/>
    </source>
</evidence>
<comment type="similarity">
    <text evidence="2">Belongs to the OXA1/ALB3/YidC (TC 2.A.9.2) family.</text>
</comment>
<evidence type="ECO:0000313" key="8">
    <source>
        <dbReference type="Proteomes" id="UP000827721"/>
    </source>
</evidence>
<comment type="subcellular location">
    <subcellularLocation>
        <location evidence="1">Membrane</location>
        <topology evidence="1">Multi-pass membrane protein</topology>
    </subcellularLocation>
</comment>
<evidence type="ECO:0000256" key="2">
    <source>
        <dbReference type="ARBA" id="ARBA00010583"/>
    </source>
</evidence>
<proteinExistence type="inferred from homology"/>
<organism evidence="7 8">
    <name type="scientific">Xanthoceras sorbifolium</name>
    <dbReference type="NCBI Taxonomy" id="99658"/>
    <lineage>
        <taxon>Eukaryota</taxon>
        <taxon>Viridiplantae</taxon>
        <taxon>Streptophyta</taxon>
        <taxon>Embryophyta</taxon>
        <taxon>Tracheophyta</taxon>
        <taxon>Spermatophyta</taxon>
        <taxon>Magnoliopsida</taxon>
        <taxon>eudicotyledons</taxon>
        <taxon>Gunneridae</taxon>
        <taxon>Pentapetalae</taxon>
        <taxon>rosids</taxon>
        <taxon>malvids</taxon>
        <taxon>Sapindales</taxon>
        <taxon>Sapindaceae</taxon>
        <taxon>Xanthoceroideae</taxon>
        <taxon>Xanthoceras</taxon>
    </lineage>
</organism>
<evidence type="ECO:0000256" key="5">
    <source>
        <dbReference type="ARBA" id="ARBA00023136"/>
    </source>
</evidence>
<evidence type="ECO:0008006" key="9">
    <source>
        <dbReference type="Google" id="ProtNLM"/>
    </source>
</evidence>
<dbReference type="EMBL" id="JAFEMO010000004">
    <property type="protein sequence ID" value="KAH7571378.1"/>
    <property type="molecule type" value="Genomic_DNA"/>
</dbReference>
<sequence>MATSRFLLSHLRRSRSISHAPLYRALHSPIPSPTQTPSSHLSHFPLRVHFPPAAAFHFFHSRSVDDDSGHDLGSDSGFGSGCDSGSDSVPIPSEVVSWSEGVSKISSGEDSILPVQALISLLDAFHDLTGFPWWITIASSSLALRILLFPAVVLQMRKLKRIAELFPKLPPPFPPPLSGKSFTDQISLFRRERRAIGCPSFLWFLASFSIQVPCFLLFVTSIRRMSLDGHPGFDSGGTLWFQNLTETSSGVIGSGSIFPILIAALHYINVQISFRNSSLGKDSNMFGLLAKYYKFYLDILTLPLLFIGYYIPQGSLVYWVTNSSLSVIQNLSLQHPVIRSKLGLPDKNAPTAAARSEQSDAPEITILDSSKKQRKVSAKDLKPKELLAVSIRLMSKDQKEQAISLLQLALNKDPDYVQALIVMGQILVQKGLLSEAIESLERAISKLCFAGHPTEDKDIDLLIVASQGAGLAYMQQGKTAEGIAHLERIGNMQEPEEPKAKAHYFDGLVLLSSGLYSTGRKAEAAKYLRLAAAYNPAYNRLLEECENDEGDFAGDLVNSRRRDY</sequence>
<dbReference type="InterPro" id="IPR001708">
    <property type="entry name" value="YidC/ALB3/OXA1/COX18"/>
</dbReference>
<reference evidence="7 8" key="1">
    <citation type="submission" date="2021-02" db="EMBL/GenBank/DDBJ databases">
        <title>Plant Genome Project.</title>
        <authorList>
            <person name="Zhang R.-G."/>
        </authorList>
    </citation>
    <scope>NUCLEOTIDE SEQUENCE [LARGE SCALE GENOMIC DNA]</scope>
    <source>
        <tissue evidence="7">Leaves</tissue>
    </source>
</reference>
<keyword evidence="8" id="KW-1185">Reference proteome</keyword>
<feature type="transmembrane region" description="Helical" evidence="6">
    <location>
        <begin position="251"/>
        <end position="274"/>
    </location>
</feature>
<dbReference type="InterPro" id="IPR011990">
    <property type="entry name" value="TPR-like_helical_dom_sf"/>
</dbReference>
<protein>
    <recommendedName>
        <fullName evidence="9">ALBINO3-like protein 2, chloroplastic</fullName>
    </recommendedName>
</protein>
<evidence type="ECO:0000256" key="6">
    <source>
        <dbReference type="SAM" id="Phobius"/>
    </source>
</evidence>
<dbReference type="Gene3D" id="1.25.40.10">
    <property type="entry name" value="Tetratricopeptide repeat domain"/>
    <property type="match status" value="1"/>
</dbReference>
<dbReference type="PANTHER" id="PTHR12428:SF65">
    <property type="entry name" value="CYTOCHROME C OXIDASE ASSEMBLY PROTEIN COX18, MITOCHONDRIAL"/>
    <property type="match status" value="1"/>
</dbReference>
<comment type="caution">
    <text evidence="7">The sequence shown here is derived from an EMBL/GenBank/DDBJ whole genome shotgun (WGS) entry which is preliminary data.</text>
</comment>